<sequence>MLSRAIVASCRKSLATTAYQGTRALSSASAICSSAESSPSQPKRRGGESDMYAMKPLGKRMMSPEAKALRDALRLNDFGRPRHSASTMGERHMHAAQAGRP</sequence>
<evidence type="ECO:0000313" key="2">
    <source>
        <dbReference type="EMBL" id="EFN56860.1"/>
    </source>
</evidence>
<dbReference type="KEGG" id="cvr:CHLNCDRAFT_57540"/>
<reference evidence="2 3" key="1">
    <citation type="journal article" date="2010" name="Plant Cell">
        <title>The Chlorella variabilis NC64A genome reveals adaptation to photosymbiosis, coevolution with viruses, and cryptic sex.</title>
        <authorList>
            <person name="Blanc G."/>
            <person name="Duncan G."/>
            <person name="Agarkova I."/>
            <person name="Borodovsky M."/>
            <person name="Gurnon J."/>
            <person name="Kuo A."/>
            <person name="Lindquist E."/>
            <person name="Lucas S."/>
            <person name="Pangilinan J."/>
            <person name="Polle J."/>
            <person name="Salamov A."/>
            <person name="Terry A."/>
            <person name="Yamada T."/>
            <person name="Dunigan D.D."/>
            <person name="Grigoriev I.V."/>
            <person name="Claverie J.M."/>
            <person name="Van Etten J.L."/>
        </authorList>
    </citation>
    <scope>NUCLEOTIDE SEQUENCE [LARGE SCALE GENOMIC DNA]</scope>
    <source>
        <strain evidence="2 3">NC64A</strain>
    </source>
</reference>
<gene>
    <name evidence="2" type="ORF">CHLNCDRAFT_57540</name>
</gene>
<dbReference type="EMBL" id="GL433841">
    <property type="protein sequence ID" value="EFN56860.1"/>
    <property type="molecule type" value="Genomic_DNA"/>
</dbReference>
<feature type="region of interest" description="Disordered" evidence="1">
    <location>
        <begin position="78"/>
        <end position="101"/>
    </location>
</feature>
<dbReference type="InParanoid" id="E1ZBI6"/>
<evidence type="ECO:0000256" key="1">
    <source>
        <dbReference type="SAM" id="MobiDB-lite"/>
    </source>
</evidence>
<organism evidence="3">
    <name type="scientific">Chlorella variabilis</name>
    <name type="common">Green alga</name>
    <dbReference type="NCBI Taxonomy" id="554065"/>
    <lineage>
        <taxon>Eukaryota</taxon>
        <taxon>Viridiplantae</taxon>
        <taxon>Chlorophyta</taxon>
        <taxon>core chlorophytes</taxon>
        <taxon>Trebouxiophyceae</taxon>
        <taxon>Chlorellales</taxon>
        <taxon>Chlorellaceae</taxon>
        <taxon>Chlorella clade</taxon>
        <taxon>Chlorella</taxon>
    </lineage>
</organism>
<feature type="compositionally biased region" description="Low complexity" evidence="1">
    <location>
        <begin position="31"/>
        <end position="40"/>
    </location>
</feature>
<keyword evidence="3" id="KW-1185">Reference proteome</keyword>
<dbReference type="RefSeq" id="XP_005848962.1">
    <property type="nucleotide sequence ID" value="XM_005848900.1"/>
</dbReference>
<dbReference type="GeneID" id="17356168"/>
<dbReference type="Proteomes" id="UP000008141">
    <property type="component" value="Unassembled WGS sequence"/>
</dbReference>
<protein>
    <submittedName>
        <fullName evidence="2">Expressed protein</fullName>
    </submittedName>
</protein>
<proteinExistence type="predicted"/>
<feature type="region of interest" description="Disordered" evidence="1">
    <location>
        <begin position="31"/>
        <end position="52"/>
    </location>
</feature>
<evidence type="ECO:0000313" key="3">
    <source>
        <dbReference type="Proteomes" id="UP000008141"/>
    </source>
</evidence>
<dbReference type="AlphaFoldDB" id="E1ZBI6"/>
<name>E1ZBI6_CHLVA</name>
<accession>E1ZBI6</accession>